<feature type="binding site" evidence="5">
    <location>
        <position position="144"/>
    </location>
    <ligand>
        <name>Mg(2+)</name>
        <dbReference type="ChEBI" id="CHEBI:18420"/>
        <label>1</label>
        <note>catalytic</note>
    </ligand>
</feature>
<evidence type="ECO:0000313" key="6">
    <source>
        <dbReference type="EMBL" id="KAL1518747.1"/>
    </source>
</evidence>
<dbReference type="Gene3D" id="3.30.540.10">
    <property type="entry name" value="Fructose-1,6-Bisphosphatase, subunit A, domain 1"/>
    <property type="match status" value="1"/>
</dbReference>
<dbReference type="PRINTS" id="PR00377">
    <property type="entry name" value="IMPHPHTASES"/>
</dbReference>
<keyword evidence="3" id="KW-0378">Hydrolase</keyword>
<dbReference type="InterPro" id="IPR000760">
    <property type="entry name" value="Inositol_monophosphatase-like"/>
</dbReference>
<dbReference type="InterPro" id="IPR020583">
    <property type="entry name" value="Inositol_monoP_metal-BS"/>
</dbReference>
<dbReference type="GO" id="GO:0007165">
    <property type="term" value="P:signal transduction"/>
    <property type="evidence" value="ECO:0007669"/>
    <property type="project" value="TreeGrafter"/>
</dbReference>
<dbReference type="EMBL" id="JBGBPQ010000010">
    <property type="protein sequence ID" value="KAL1518747.1"/>
    <property type="molecule type" value="Genomic_DNA"/>
</dbReference>
<dbReference type="GO" id="GO:0008934">
    <property type="term" value="F:inositol monophosphate 1-phosphatase activity"/>
    <property type="evidence" value="ECO:0007669"/>
    <property type="project" value="TreeGrafter"/>
</dbReference>
<keyword evidence="2 5" id="KW-0479">Metal-binding</keyword>
<reference evidence="6 7" key="1">
    <citation type="journal article" date="2024" name="Science">
        <title>Giant polyketide synthase enzymes in the biosynthesis of giant marine polyether toxins.</title>
        <authorList>
            <person name="Fallon T.R."/>
            <person name="Shende V.V."/>
            <person name="Wierzbicki I.H."/>
            <person name="Pendleton A.L."/>
            <person name="Watervoot N.F."/>
            <person name="Auber R.P."/>
            <person name="Gonzalez D.J."/>
            <person name="Wisecaver J.H."/>
            <person name="Moore B.S."/>
        </authorList>
    </citation>
    <scope>NUCLEOTIDE SEQUENCE [LARGE SCALE GENOMIC DNA]</scope>
    <source>
        <strain evidence="6 7">12B1</strain>
    </source>
</reference>
<gene>
    <name evidence="6" type="ORF">AB1Y20_003032</name>
</gene>
<comment type="caution">
    <text evidence="6">The sequence shown here is derived from an EMBL/GenBank/DDBJ whole genome shotgun (WGS) entry which is preliminary data.</text>
</comment>
<comment type="cofactor">
    <cofactor evidence="5">
        <name>Mg(2+)</name>
        <dbReference type="ChEBI" id="CHEBI:18420"/>
    </cofactor>
</comment>
<dbReference type="GO" id="GO:0046872">
    <property type="term" value="F:metal ion binding"/>
    <property type="evidence" value="ECO:0007669"/>
    <property type="project" value="UniProtKB-KW"/>
</dbReference>
<comment type="similarity">
    <text evidence="1">Belongs to the inositol monophosphatase superfamily.</text>
</comment>
<evidence type="ECO:0008006" key="8">
    <source>
        <dbReference type="Google" id="ProtNLM"/>
    </source>
</evidence>
<dbReference type="GO" id="GO:0006020">
    <property type="term" value="P:inositol metabolic process"/>
    <property type="evidence" value="ECO:0007669"/>
    <property type="project" value="TreeGrafter"/>
</dbReference>
<sequence>MAPLLPPPAFLKLSAASLSLLAAGALLWWRRRGSPRRPSHRWVASTDFGALSREACVAAAVALRCGEAMRATAGAHATLKDGEGERAGIDPVTATDEANEALVYRTLRRAFPSHEVIGEEASAKLGAVPAVPRAVPTWVVDPIDGTQNFVHALPLSVVSIGLCIGGEPTLGVVYDPYLEELFVGVVGKGAYLNGRKICPDRCTTLEKAMVLTDVGYERSAQGVARISAALAALLNANTFALRMVGSSVQALTWVAAGRASAFYIGFGKKDCPKPWDWCAACAIGKACGVTFQRLDSDAPFDLTSSSCIVASTPQLAATLSELLRLIVRA</sequence>
<keyword evidence="7" id="KW-1185">Reference proteome</keyword>
<accession>A0AB34JC34</accession>
<dbReference type="AlphaFoldDB" id="A0AB34JC34"/>
<proteinExistence type="inferred from homology"/>
<evidence type="ECO:0000256" key="3">
    <source>
        <dbReference type="ARBA" id="ARBA00022801"/>
    </source>
</evidence>
<feature type="binding site" evidence="5">
    <location>
        <position position="143"/>
    </location>
    <ligand>
        <name>Mg(2+)</name>
        <dbReference type="ChEBI" id="CHEBI:18420"/>
        <label>1</label>
        <note>catalytic</note>
    </ligand>
</feature>
<dbReference type="Gene3D" id="3.40.190.80">
    <property type="match status" value="1"/>
</dbReference>
<evidence type="ECO:0000256" key="2">
    <source>
        <dbReference type="ARBA" id="ARBA00022723"/>
    </source>
</evidence>
<organism evidence="6 7">
    <name type="scientific">Prymnesium parvum</name>
    <name type="common">Toxic golden alga</name>
    <dbReference type="NCBI Taxonomy" id="97485"/>
    <lineage>
        <taxon>Eukaryota</taxon>
        <taxon>Haptista</taxon>
        <taxon>Haptophyta</taxon>
        <taxon>Prymnesiophyceae</taxon>
        <taxon>Prymnesiales</taxon>
        <taxon>Prymnesiaceae</taxon>
        <taxon>Prymnesium</taxon>
    </lineage>
</organism>
<dbReference type="SUPFAM" id="SSF56655">
    <property type="entry name" value="Carbohydrate phosphatase"/>
    <property type="match status" value="1"/>
</dbReference>
<dbReference type="PANTHER" id="PTHR20854">
    <property type="entry name" value="INOSITOL MONOPHOSPHATASE"/>
    <property type="match status" value="1"/>
</dbReference>
<name>A0AB34JC34_PRYPA</name>
<dbReference type="Proteomes" id="UP001515480">
    <property type="component" value="Unassembled WGS sequence"/>
</dbReference>
<protein>
    <recommendedName>
        <fullName evidence="8">Inositol-phosphate phosphatase</fullName>
    </recommendedName>
</protein>
<feature type="binding site" evidence="5">
    <location>
        <position position="141"/>
    </location>
    <ligand>
        <name>Mg(2+)</name>
        <dbReference type="ChEBI" id="CHEBI:18420"/>
        <label>1</label>
        <note>catalytic</note>
    </ligand>
</feature>
<dbReference type="PROSITE" id="PS00629">
    <property type="entry name" value="IMP_1"/>
    <property type="match status" value="1"/>
</dbReference>
<evidence type="ECO:0000256" key="4">
    <source>
        <dbReference type="ARBA" id="ARBA00022842"/>
    </source>
</evidence>
<feature type="binding site" evidence="5">
    <location>
        <position position="276"/>
    </location>
    <ligand>
        <name>Mg(2+)</name>
        <dbReference type="ChEBI" id="CHEBI:18420"/>
        <label>1</label>
        <note>catalytic</note>
    </ligand>
</feature>
<feature type="binding site" evidence="5">
    <location>
        <position position="119"/>
    </location>
    <ligand>
        <name>Mg(2+)</name>
        <dbReference type="ChEBI" id="CHEBI:18420"/>
        <label>1</label>
        <note>catalytic</note>
    </ligand>
</feature>
<keyword evidence="4 5" id="KW-0460">Magnesium</keyword>
<evidence type="ECO:0000313" key="7">
    <source>
        <dbReference type="Proteomes" id="UP001515480"/>
    </source>
</evidence>
<evidence type="ECO:0000256" key="5">
    <source>
        <dbReference type="PIRSR" id="PIRSR600760-2"/>
    </source>
</evidence>
<evidence type="ECO:0000256" key="1">
    <source>
        <dbReference type="ARBA" id="ARBA00009759"/>
    </source>
</evidence>
<dbReference type="PANTHER" id="PTHR20854:SF4">
    <property type="entry name" value="INOSITOL-1-MONOPHOSPHATASE-RELATED"/>
    <property type="match status" value="1"/>
</dbReference>
<dbReference type="Pfam" id="PF00459">
    <property type="entry name" value="Inositol_P"/>
    <property type="match status" value="1"/>
</dbReference>